<feature type="domain" description="Hepatitis C virus Non-structural protein E2/NS1" evidence="2">
    <location>
        <begin position="7"/>
        <end position="72"/>
    </location>
</feature>
<protein>
    <submittedName>
        <fullName evidence="3">Genome polyprotein</fullName>
    </submittedName>
</protein>
<evidence type="ECO:0000256" key="1">
    <source>
        <dbReference type="SAM" id="MobiDB-lite"/>
    </source>
</evidence>
<feature type="non-terminal residue" evidence="3">
    <location>
        <position position="101"/>
    </location>
</feature>
<evidence type="ECO:0000259" key="2">
    <source>
        <dbReference type="Pfam" id="PF01560"/>
    </source>
</evidence>
<feature type="non-terminal residue" evidence="3">
    <location>
        <position position="1"/>
    </location>
</feature>
<dbReference type="PIR" id="PS0447">
    <property type="entry name" value="PS0447"/>
</dbReference>
<organism evidence="3">
    <name type="scientific">Hepacivirus hominis</name>
    <dbReference type="NCBI Taxonomy" id="3052230"/>
    <lineage>
        <taxon>Viruses</taxon>
        <taxon>Riboviria</taxon>
        <taxon>Orthornavirae</taxon>
        <taxon>Kitrinoviricota</taxon>
        <taxon>Flasuviricetes</taxon>
        <taxon>Amarillovirales</taxon>
        <taxon>Flaviviridae</taxon>
        <taxon>Hepacivirus</taxon>
    </lineage>
</organism>
<evidence type="ECO:0000313" key="3">
    <source>
        <dbReference type="PIR" id="PS0447"/>
    </source>
</evidence>
<name>Q7LZV3_9HEPC</name>
<feature type="compositionally biased region" description="Polar residues" evidence="1">
    <location>
        <begin position="70"/>
        <end position="82"/>
    </location>
</feature>
<feature type="region of interest" description="Disordered" evidence="1">
    <location>
        <begin position="70"/>
        <end position="101"/>
    </location>
</feature>
<dbReference type="Pfam" id="PF01560">
    <property type="entry name" value="HCV_NS1"/>
    <property type="match status" value="1"/>
</dbReference>
<feature type="compositionally biased region" description="Basic and acidic residues" evidence="1">
    <location>
        <begin position="92"/>
        <end position="101"/>
    </location>
</feature>
<reference evidence="3" key="1">
    <citation type="journal article" date="1992" name="Gene">
        <title>Genomic typing of hepatitis C viruses present in China.</title>
        <authorList>
            <person name="Liu K."/>
            <person name="Hu Z."/>
            <person name="Li H."/>
            <person name="Prince A.M."/>
            <person name="Inchauspe G."/>
        </authorList>
    </citation>
    <scope>NUCLEOTIDE SEQUENCE</scope>
</reference>
<dbReference type="InterPro" id="IPR002531">
    <property type="entry name" value="HCV_NS1"/>
</dbReference>
<sequence length="101" mass="10307">VDGDTYVSGGAAARSISGFTSLFTPGASQKIQLVNTNGSWHINRTALNCNDSLNTGFLAALFYTHTKTFGSSRSSAVDSGTATAPPDEASDGGDKGSDVES</sequence>
<proteinExistence type="predicted"/>
<accession>Q7LZV3</accession>